<dbReference type="RefSeq" id="WP_223019800.1">
    <property type="nucleotide sequence ID" value="NZ_CP078143.1"/>
</dbReference>
<dbReference type="EMBL" id="JBHSNB010000001">
    <property type="protein sequence ID" value="MFC5584405.1"/>
    <property type="molecule type" value="Genomic_DNA"/>
</dbReference>
<evidence type="ECO:0000313" key="1">
    <source>
        <dbReference type="EMBL" id="MFC5584405.1"/>
    </source>
</evidence>
<dbReference type="Proteomes" id="UP001596107">
    <property type="component" value="Unassembled WGS sequence"/>
</dbReference>
<protein>
    <submittedName>
        <fullName evidence="1">Uncharacterized protein</fullName>
    </submittedName>
</protein>
<comment type="caution">
    <text evidence="1">The sequence shown here is derived from an EMBL/GenBank/DDBJ whole genome shotgun (WGS) entry which is preliminary data.</text>
</comment>
<sequence>MNMRRYYAIRFRYKGKAECRMLSSDFLIESDASWHDVQREAQRVARETLMKQFSDIFPDSALSHLANPEYIEVVPGPCWPVVDGIGSLEKEANVNGTA</sequence>
<name>A0ABW0T7H7_9HYPH</name>
<accession>A0ABW0T7H7</accession>
<gene>
    <name evidence="1" type="ORF">ACFPOD_04725</name>
</gene>
<evidence type="ECO:0000313" key="2">
    <source>
        <dbReference type="Proteomes" id="UP001596107"/>
    </source>
</evidence>
<keyword evidence="2" id="KW-1185">Reference proteome</keyword>
<proteinExistence type="predicted"/>
<organism evidence="1 2">
    <name type="scientific">Nitratireductor kimnyeongensis</name>
    <dbReference type="NCBI Taxonomy" id="430679"/>
    <lineage>
        <taxon>Bacteria</taxon>
        <taxon>Pseudomonadati</taxon>
        <taxon>Pseudomonadota</taxon>
        <taxon>Alphaproteobacteria</taxon>
        <taxon>Hyphomicrobiales</taxon>
        <taxon>Phyllobacteriaceae</taxon>
        <taxon>Nitratireductor</taxon>
    </lineage>
</organism>
<reference evidence="2" key="1">
    <citation type="journal article" date="2019" name="Int. J. Syst. Evol. Microbiol.">
        <title>The Global Catalogue of Microorganisms (GCM) 10K type strain sequencing project: providing services to taxonomists for standard genome sequencing and annotation.</title>
        <authorList>
            <consortium name="The Broad Institute Genomics Platform"/>
            <consortium name="The Broad Institute Genome Sequencing Center for Infectious Disease"/>
            <person name="Wu L."/>
            <person name="Ma J."/>
        </authorList>
    </citation>
    <scope>NUCLEOTIDE SEQUENCE [LARGE SCALE GENOMIC DNA]</scope>
    <source>
        <strain evidence="2">JCM 3366</strain>
    </source>
</reference>